<protein>
    <submittedName>
        <fullName evidence="1">Uncharacterized protein</fullName>
    </submittedName>
</protein>
<dbReference type="AlphaFoldDB" id="A0A9J6ZSZ7"/>
<proteinExistence type="predicted"/>
<reference evidence="1" key="2">
    <citation type="submission" date="2022-06" db="EMBL/GenBank/DDBJ databases">
        <title>Xiashengella guii gen. nov. sp. nov., a bacterium isolated form anaerobic digestion tank.</title>
        <authorList>
            <person name="Huang H."/>
        </authorList>
    </citation>
    <scope>NUCLEOTIDE SEQUENCE</scope>
    <source>
        <strain evidence="1">Ai-910</strain>
    </source>
</reference>
<gene>
    <name evidence="1" type="ORF">M9189_06300</name>
</gene>
<dbReference type="KEGG" id="alkq:M9189_06300"/>
<sequence length="184" mass="21091">MKKLLILLLVSISGFVFGQDKYNYVSFDKLTEVKGTEYVIASIENRGKIETKSKYLLFINTKDGKTKQIDLPKDSYIRTVEQIQIEELDINKIILVAKTINLDGDKEIDWSDPQQIFILSTDGETKTQLTDNGFFARTWTTNEKTGTITITGHYDSNSNGKYDKTDKNEILIFDLKTMELKTKI</sequence>
<evidence type="ECO:0000313" key="1">
    <source>
        <dbReference type="EMBL" id="URW80962.1"/>
    </source>
</evidence>
<organism evidence="1 2">
    <name type="scientific">Xiashengella succiniciproducens</name>
    <dbReference type="NCBI Taxonomy" id="2949635"/>
    <lineage>
        <taxon>Bacteria</taxon>
        <taxon>Pseudomonadati</taxon>
        <taxon>Bacteroidota</taxon>
        <taxon>Bacteroidia</taxon>
        <taxon>Marinilabiliales</taxon>
        <taxon>Marinilabiliaceae</taxon>
        <taxon>Xiashengella</taxon>
    </lineage>
</organism>
<dbReference type="RefSeq" id="WP_250725467.1">
    <property type="nucleotide sequence ID" value="NZ_CP098400.1"/>
</dbReference>
<evidence type="ECO:0000313" key="2">
    <source>
        <dbReference type="Proteomes" id="UP001056426"/>
    </source>
</evidence>
<dbReference type="Proteomes" id="UP001056426">
    <property type="component" value="Chromosome"/>
</dbReference>
<reference evidence="1" key="1">
    <citation type="submission" date="2022-05" db="EMBL/GenBank/DDBJ databases">
        <authorList>
            <person name="Sun X."/>
        </authorList>
    </citation>
    <scope>NUCLEOTIDE SEQUENCE</scope>
    <source>
        <strain evidence="1">Ai-910</strain>
    </source>
</reference>
<accession>A0A9J6ZSZ7</accession>
<name>A0A9J6ZSZ7_9BACT</name>
<keyword evidence="2" id="KW-1185">Reference proteome</keyword>
<dbReference type="EMBL" id="CP098400">
    <property type="protein sequence ID" value="URW80962.1"/>
    <property type="molecule type" value="Genomic_DNA"/>
</dbReference>